<gene>
    <name evidence="3" type="ORF">CTI11_27345</name>
</gene>
<dbReference type="PROSITE" id="PS50022">
    <property type="entry name" value="FA58C_3"/>
    <property type="match status" value="1"/>
</dbReference>
<comment type="caution">
    <text evidence="3">The sequence shown here is derived from an EMBL/GenBank/DDBJ whole genome shotgun (WGS) entry which is preliminary data.</text>
</comment>
<feature type="domain" description="F5/8 type C" evidence="2">
    <location>
        <begin position="15"/>
        <end position="82"/>
    </location>
</feature>
<dbReference type="InterPro" id="IPR008979">
    <property type="entry name" value="Galactose-bd-like_sf"/>
</dbReference>
<evidence type="ECO:0000256" key="1">
    <source>
        <dbReference type="SAM" id="SignalP"/>
    </source>
</evidence>
<reference evidence="3" key="1">
    <citation type="submission" date="2017-10" db="EMBL/GenBank/DDBJ databases">
        <title>Chryseobacterium sp. B5 is a hydrocarbonoclastic and plant growth promoting bacterium.</title>
        <authorList>
            <person name="Thijs S."/>
            <person name="Gkorezis P."/>
            <person name="Van Hamme J."/>
        </authorList>
    </citation>
    <scope>NUCLEOTIDE SEQUENCE</scope>
    <source>
        <strain evidence="3">B5</strain>
    </source>
</reference>
<keyword evidence="1" id="KW-0732">Signal</keyword>
<dbReference type="Pfam" id="PF00754">
    <property type="entry name" value="F5_F8_type_C"/>
    <property type="match status" value="1"/>
</dbReference>
<feature type="chain" id="PRO_5013748302" description="F5/8 type C domain-containing protein" evidence="1">
    <location>
        <begin position="25"/>
        <end position="242"/>
    </location>
</feature>
<dbReference type="InterPro" id="IPR000421">
    <property type="entry name" value="FA58C"/>
</dbReference>
<dbReference type="AlphaFoldDB" id="A0A2G7SUS9"/>
<dbReference type="SUPFAM" id="SSF49785">
    <property type="entry name" value="Galactose-binding domain-like"/>
    <property type="match status" value="1"/>
</dbReference>
<feature type="signal peptide" evidence="1">
    <location>
        <begin position="1"/>
        <end position="24"/>
    </location>
</feature>
<sequence length="242" mass="26423">MKSFKMLAASIGASAAMFAAGASAQSGGVLLPITITNASGNVADMGLAADGNPNTAWNSGGPPKQWIDIDLGSERMFSKLRMLTAQYPAGQTIHRVYGRTEAGVTHDFGTISQYTTDHVWLEFYNLIAQPVRYLIIQTTKSPSHVAWKEFQVYDGGDLATACNMYTYNYGWALYASQSNGCGFQTTKYYYRDVRNLPTGARVETCYLDNLNGKYGLTLLGPQTVHGQCGSFGGNTVWLFEKQ</sequence>
<proteinExistence type="predicted"/>
<evidence type="ECO:0000259" key="2">
    <source>
        <dbReference type="PROSITE" id="PS50022"/>
    </source>
</evidence>
<accession>A0A2G7SUS9</accession>
<dbReference type="EMBL" id="PEKC01000207">
    <property type="protein sequence ID" value="PII31412.1"/>
    <property type="molecule type" value="Genomic_DNA"/>
</dbReference>
<evidence type="ECO:0000313" key="3">
    <source>
        <dbReference type="EMBL" id="PII31412.1"/>
    </source>
</evidence>
<organism evidence="3">
    <name type="scientific">Chryseobacterium sp. B5</name>
    <dbReference type="NCBI Taxonomy" id="2050562"/>
    <lineage>
        <taxon>Bacteria</taxon>
        <taxon>Pseudomonadati</taxon>
        <taxon>Bacteroidota</taxon>
        <taxon>Flavobacteriia</taxon>
        <taxon>Flavobacteriales</taxon>
        <taxon>Weeksellaceae</taxon>
        <taxon>Chryseobacterium group</taxon>
        <taxon>Chryseobacterium</taxon>
    </lineage>
</organism>
<protein>
    <recommendedName>
        <fullName evidence="2">F5/8 type C domain-containing protein</fullName>
    </recommendedName>
</protein>
<name>A0A2G7SUS9_9FLAO</name>
<dbReference type="Gene3D" id="2.60.120.260">
    <property type="entry name" value="Galactose-binding domain-like"/>
    <property type="match status" value="1"/>
</dbReference>